<keyword evidence="2" id="KW-1185">Reference proteome</keyword>
<dbReference type="EMBL" id="JARXHW010000166">
    <property type="protein sequence ID" value="MDQ8209785.1"/>
    <property type="molecule type" value="Genomic_DNA"/>
</dbReference>
<reference evidence="1 2" key="1">
    <citation type="submission" date="2023-04" db="EMBL/GenBank/DDBJ databases">
        <title>A novel bacteria isolated from coastal sediment.</title>
        <authorList>
            <person name="Liu X.-J."/>
            <person name="Du Z.-J."/>
        </authorList>
    </citation>
    <scope>NUCLEOTIDE SEQUENCE [LARGE SCALE GENOMIC DNA]</scope>
    <source>
        <strain evidence="1 2">SDUM461003</strain>
    </source>
</reference>
<protein>
    <submittedName>
        <fullName evidence="1">Type II toxin-antitoxin system RelE/ParE family toxin</fullName>
    </submittedName>
</protein>
<dbReference type="InterPro" id="IPR035093">
    <property type="entry name" value="RelE/ParE_toxin_dom_sf"/>
</dbReference>
<sequence length="100" mass="12123">MEVYFLKRAIADQLRETEFWREQDPELPVEFLKELGKSVNNITKAPSGFAWASEPLGLRRYYEKRFRTHIIYKYEPEKDRLRIVRIYNARMNPVRFIPSV</sequence>
<organism evidence="1 2">
    <name type="scientific">Thalassobacterium maritimum</name>
    <dbReference type="NCBI Taxonomy" id="3041265"/>
    <lineage>
        <taxon>Bacteria</taxon>
        <taxon>Pseudomonadati</taxon>
        <taxon>Verrucomicrobiota</taxon>
        <taxon>Opitutia</taxon>
        <taxon>Puniceicoccales</taxon>
        <taxon>Coraliomargaritaceae</taxon>
        <taxon>Thalassobacterium</taxon>
    </lineage>
</organism>
<dbReference type="Proteomes" id="UP001225316">
    <property type="component" value="Unassembled WGS sequence"/>
</dbReference>
<dbReference type="RefSeq" id="WP_308952703.1">
    <property type="nucleotide sequence ID" value="NZ_JARXHW010000166.1"/>
</dbReference>
<dbReference type="Gene3D" id="3.30.2310.20">
    <property type="entry name" value="RelE-like"/>
    <property type="match status" value="1"/>
</dbReference>
<evidence type="ECO:0000313" key="2">
    <source>
        <dbReference type="Proteomes" id="UP001225316"/>
    </source>
</evidence>
<gene>
    <name evidence="1" type="ORF">QEH52_19860</name>
</gene>
<accession>A0ABU1B072</accession>
<evidence type="ECO:0000313" key="1">
    <source>
        <dbReference type="EMBL" id="MDQ8209785.1"/>
    </source>
</evidence>
<comment type="caution">
    <text evidence="1">The sequence shown here is derived from an EMBL/GenBank/DDBJ whole genome shotgun (WGS) entry which is preliminary data.</text>
</comment>
<proteinExistence type="predicted"/>
<name>A0ABU1B072_9BACT</name>